<keyword evidence="2" id="KW-1185">Reference proteome</keyword>
<proteinExistence type="predicted"/>
<sequence>MDECQYIEVSNNCESANKQNKTEAWKPLLKQLLICSGVWTSVFLYGIAIGAPTVFIPQIRKEANNTDIITDDMASWITSVYSFSGFPFVLIFAIVTRFIGRKITFIIGILLE</sequence>
<evidence type="ECO:0000313" key="2">
    <source>
        <dbReference type="Proteomes" id="UP001231649"/>
    </source>
</evidence>
<dbReference type="Proteomes" id="UP001231649">
    <property type="component" value="Chromosome 8"/>
</dbReference>
<accession>A0ACC2QTB9</accession>
<evidence type="ECO:0000313" key="1">
    <source>
        <dbReference type="EMBL" id="KAJ8724214.1"/>
    </source>
</evidence>
<organism evidence="1 2">
    <name type="scientific">Mythimna loreyi</name>
    <dbReference type="NCBI Taxonomy" id="667449"/>
    <lineage>
        <taxon>Eukaryota</taxon>
        <taxon>Metazoa</taxon>
        <taxon>Ecdysozoa</taxon>
        <taxon>Arthropoda</taxon>
        <taxon>Hexapoda</taxon>
        <taxon>Insecta</taxon>
        <taxon>Pterygota</taxon>
        <taxon>Neoptera</taxon>
        <taxon>Endopterygota</taxon>
        <taxon>Lepidoptera</taxon>
        <taxon>Glossata</taxon>
        <taxon>Ditrysia</taxon>
        <taxon>Noctuoidea</taxon>
        <taxon>Noctuidae</taxon>
        <taxon>Noctuinae</taxon>
        <taxon>Hadenini</taxon>
        <taxon>Mythimna</taxon>
    </lineage>
</organism>
<protein>
    <submittedName>
        <fullName evidence="1">Uncharacterized protein</fullName>
    </submittedName>
</protein>
<dbReference type="EMBL" id="CM056784">
    <property type="protein sequence ID" value="KAJ8724214.1"/>
    <property type="molecule type" value="Genomic_DNA"/>
</dbReference>
<comment type="caution">
    <text evidence="1">The sequence shown here is derived from an EMBL/GenBank/DDBJ whole genome shotgun (WGS) entry which is preliminary data.</text>
</comment>
<name>A0ACC2QTB9_9NEOP</name>
<reference evidence="1" key="1">
    <citation type="submission" date="2023-03" db="EMBL/GenBank/DDBJ databases">
        <title>Chromosome-level genomes of two armyworms, Mythimna separata and Mythimna loreyi, provide insights into the biosynthesis and reception of sex pheromones.</title>
        <authorList>
            <person name="Zhao H."/>
        </authorList>
    </citation>
    <scope>NUCLEOTIDE SEQUENCE</scope>
    <source>
        <strain evidence="1">BeijingLab</strain>
    </source>
</reference>
<gene>
    <name evidence="1" type="ORF">PYW08_015688</name>
</gene>